<evidence type="ECO:0000259" key="2">
    <source>
        <dbReference type="SMART" id="SM00014"/>
    </source>
</evidence>
<evidence type="ECO:0000313" key="3">
    <source>
        <dbReference type="EMBL" id="MFC3962804.1"/>
    </source>
</evidence>
<sequence length="473" mass="49730">MTVDRLDEETTRAATGRYALRSAVALPAVAAAGAGFAVLTTLVGAGWEPLLDTDRRVSDGAVAQVAENRALYEVLSAATDLGATVTLVALLAVGVLWLLLRKQPRLAAFVVVTGAGGLVLNPVVKALVGRVRPVVETPVYRTDGWSFPSGHAMSSTVCYGVLLLVFAPALVPLARRALIALVLTVVVAVGLTRIGLGVHYLTDVLAGWLLGVLWLTAASLAFHRWRVESGEPDAGPLPGDVPPGDADELRPVPAEHTPTLPHPWRGLGELAVAWVLLLAPLIGLGLLVRGLGADSTGEHGIVALLAEHRTPAATTVLDVFGEVGNTLAIIAVALIVAVLAVAVFRTWRPALFLTVALLGEITLFLTTAAVVDRPRPEVEHLNPDLPPTASFPSGHVAAALTLYGGIALLVWASTHNRRYRLISCALLLVPVLVAAQRLYAGAHHPADVLGSVLLATVWLGVAWWVIRPVTARR</sequence>
<dbReference type="CDD" id="cd03392">
    <property type="entry name" value="PAP2_like_2"/>
    <property type="match status" value="2"/>
</dbReference>
<feature type="transmembrane region" description="Helical" evidence="1">
    <location>
        <begin position="326"/>
        <end position="344"/>
    </location>
</feature>
<accession>A0ABV8DSG6</accession>
<name>A0ABV8DSG6_9NOCA</name>
<reference evidence="4" key="1">
    <citation type="journal article" date="2019" name="Int. J. Syst. Evol. Microbiol.">
        <title>The Global Catalogue of Microorganisms (GCM) 10K type strain sequencing project: providing services to taxonomists for standard genome sequencing and annotation.</title>
        <authorList>
            <consortium name="The Broad Institute Genomics Platform"/>
            <consortium name="The Broad Institute Genome Sequencing Center for Infectious Disease"/>
            <person name="Wu L."/>
            <person name="Ma J."/>
        </authorList>
    </citation>
    <scope>NUCLEOTIDE SEQUENCE [LARGE SCALE GENOMIC DNA]</scope>
    <source>
        <strain evidence="4">CGMCC 4.7330</strain>
    </source>
</reference>
<feature type="transmembrane region" description="Helical" evidence="1">
    <location>
        <begin position="81"/>
        <end position="100"/>
    </location>
</feature>
<feature type="transmembrane region" description="Helical" evidence="1">
    <location>
        <begin position="391"/>
        <end position="412"/>
    </location>
</feature>
<dbReference type="Proteomes" id="UP001595696">
    <property type="component" value="Unassembled WGS sequence"/>
</dbReference>
<feature type="transmembrane region" description="Helical" evidence="1">
    <location>
        <begin position="148"/>
        <end position="171"/>
    </location>
</feature>
<dbReference type="RefSeq" id="WP_378612564.1">
    <property type="nucleotide sequence ID" value="NZ_JBHSAX010000013.1"/>
</dbReference>
<dbReference type="PANTHER" id="PTHR14969">
    <property type="entry name" value="SPHINGOSINE-1-PHOSPHATE PHOSPHOHYDROLASE"/>
    <property type="match status" value="1"/>
</dbReference>
<keyword evidence="1" id="KW-0812">Transmembrane</keyword>
<feature type="transmembrane region" description="Helical" evidence="1">
    <location>
        <begin position="24"/>
        <end position="47"/>
    </location>
</feature>
<keyword evidence="1" id="KW-1133">Transmembrane helix</keyword>
<dbReference type="SUPFAM" id="SSF48317">
    <property type="entry name" value="Acid phosphatase/Vanadium-dependent haloperoxidase"/>
    <property type="match status" value="2"/>
</dbReference>
<feature type="transmembrane region" description="Helical" evidence="1">
    <location>
        <begin position="270"/>
        <end position="288"/>
    </location>
</feature>
<dbReference type="InterPro" id="IPR036938">
    <property type="entry name" value="PAP2/HPO_sf"/>
</dbReference>
<dbReference type="EMBL" id="JBHSAX010000013">
    <property type="protein sequence ID" value="MFC3962804.1"/>
    <property type="molecule type" value="Genomic_DNA"/>
</dbReference>
<protein>
    <submittedName>
        <fullName evidence="3">Phosphatase PAP2 family protein</fullName>
    </submittedName>
</protein>
<dbReference type="InterPro" id="IPR000326">
    <property type="entry name" value="PAP2/HPO"/>
</dbReference>
<proteinExistence type="predicted"/>
<comment type="caution">
    <text evidence="3">The sequence shown here is derived from an EMBL/GenBank/DDBJ whole genome shotgun (WGS) entry which is preliminary data.</text>
</comment>
<dbReference type="Pfam" id="PF01569">
    <property type="entry name" value="PAP2"/>
    <property type="match status" value="2"/>
</dbReference>
<evidence type="ECO:0000313" key="4">
    <source>
        <dbReference type="Proteomes" id="UP001595696"/>
    </source>
</evidence>
<feature type="transmembrane region" description="Helical" evidence="1">
    <location>
        <begin position="107"/>
        <end position="128"/>
    </location>
</feature>
<feature type="transmembrane region" description="Helical" evidence="1">
    <location>
        <begin position="448"/>
        <end position="466"/>
    </location>
</feature>
<dbReference type="PANTHER" id="PTHR14969:SF13">
    <property type="entry name" value="AT30094P"/>
    <property type="match status" value="1"/>
</dbReference>
<organism evidence="3 4">
    <name type="scientific">Nocardia jiangsuensis</name>
    <dbReference type="NCBI Taxonomy" id="1691563"/>
    <lineage>
        <taxon>Bacteria</taxon>
        <taxon>Bacillati</taxon>
        <taxon>Actinomycetota</taxon>
        <taxon>Actinomycetes</taxon>
        <taxon>Mycobacteriales</taxon>
        <taxon>Nocardiaceae</taxon>
        <taxon>Nocardia</taxon>
    </lineage>
</organism>
<gene>
    <name evidence="3" type="ORF">ACFO0B_12495</name>
</gene>
<keyword evidence="4" id="KW-1185">Reference proteome</keyword>
<feature type="transmembrane region" description="Helical" evidence="1">
    <location>
        <begin position="419"/>
        <end position="442"/>
    </location>
</feature>
<dbReference type="Gene3D" id="1.20.144.10">
    <property type="entry name" value="Phosphatidic acid phosphatase type 2/haloperoxidase"/>
    <property type="match status" value="3"/>
</dbReference>
<feature type="transmembrane region" description="Helical" evidence="1">
    <location>
        <begin position="351"/>
        <end position="371"/>
    </location>
</feature>
<feature type="domain" description="Phosphatidic acid phosphatase type 2/haloperoxidase" evidence="2">
    <location>
        <begin position="351"/>
        <end position="463"/>
    </location>
</feature>
<feature type="transmembrane region" description="Helical" evidence="1">
    <location>
        <begin position="178"/>
        <end position="198"/>
    </location>
</feature>
<dbReference type="SMART" id="SM00014">
    <property type="entry name" value="acidPPc"/>
    <property type="match status" value="2"/>
</dbReference>
<evidence type="ECO:0000256" key="1">
    <source>
        <dbReference type="SAM" id="Phobius"/>
    </source>
</evidence>
<keyword evidence="1" id="KW-0472">Membrane</keyword>
<feature type="transmembrane region" description="Helical" evidence="1">
    <location>
        <begin position="204"/>
        <end position="222"/>
    </location>
</feature>
<feature type="domain" description="Phosphatidic acid phosphatase type 2/haloperoxidase" evidence="2">
    <location>
        <begin position="104"/>
        <end position="219"/>
    </location>
</feature>